<evidence type="ECO:0000313" key="2">
    <source>
        <dbReference type="Proteomes" id="UP000054495"/>
    </source>
</evidence>
<sequence length="121" mass="13805">MEFALDFRQSSANKAFIASIPSGDYEVVHPFQIRDKNERIGIDTRNYFLKAAEHYQHVTIVIRSNAAGRIKLVLERNNFIFLNRTSFRKGMPPDIEARAATSEGWLFGDKLCHQCLTSVVS</sequence>
<dbReference type="AlphaFoldDB" id="A0A0D6LXE9"/>
<reference evidence="1 2" key="1">
    <citation type="submission" date="2013-05" db="EMBL/GenBank/DDBJ databases">
        <title>Draft genome of the parasitic nematode Anyclostoma ceylanicum.</title>
        <authorList>
            <person name="Mitreva M."/>
        </authorList>
    </citation>
    <scope>NUCLEOTIDE SEQUENCE [LARGE SCALE GENOMIC DNA]</scope>
</reference>
<proteinExistence type="predicted"/>
<gene>
    <name evidence="1" type="ORF">ANCCEY_05028</name>
</gene>
<dbReference type="EMBL" id="KE124884">
    <property type="protein sequence ID" value="EPB75868.1"/>
    <property type="molecule type" value="Genomic_DNA"/>
</dbReference>
<dbReference type="Proteomes" id="UP000054495">
    <property type="component" value="Unassembled WGS sequence"/>
</dbReference>
<evidence type="ECO:0000313" key="1">
    <source>
        <dbReference type="EMBL" id="EPB75868.1"/>
    </source>
</evidence>
<name>A0A0D6LXE9_9BILA</name>
<accession>A0A0D6LXE9</accession>
<protein>
    <submittedName>
        <fullName evidence="1">Uncharacterized protein</fullName>
    </submittedName>
</protein>
<keyword evidence="2" id="KW-1185">Reference proteome</keyword>
<organism evidence="1 2">
    <name type="scientific">Ancylostoma ceylanicum</name>
    <dbReference type="NCBI Taxonomy" id="53326"/>
    <lineage>
        <taxon>Eukaryota</taxon>
        <taxon>Metazoa</taxon>
        <taxon>Ecdysozoa</taxon>
        <taxon>Nematoda</taxon>
        <taxon>Chromadorea</taxon>
        <taxon>Rhabditida</taxon>
        <taxon>Rhabditina</taxon>
        <taxon>Rhabditomorpha</taxon>
        <taxon>Strongyloidea</taxon>
        <taxon>Ancylostomatidae</taxon>
        <taxon>Ancylostomatinae</taxon>
        <taxon>Ancylostoma</taxon>
    </lineage>
</organism>